<evidence type="ECO:0000256" key="5">
    <source>
        <dbReference type="ARBA" id="ARBA00022729"/>
    </source>
</evidence>
<dbReference type="InterPro" id="IPR036772">
    <property type="entry name" value="SRCR-like_dom_sf"/>
</dbReference>
<gene>
    <name evidence="15" type="ORF">AALO_G00226970</name>
</gene>
<evidence type="ECO:0000256" key="6">
    <source>
        <dbReference type="ARBA" id="ARBA00022737"/>
    </source>
</evidence>
<sequence length="987" mass="106416">MSDVECVGSESTVKDCKSQRWGAENCGHHQDAGVICSGVQLVGRSHCSGRVELLHKETRHTVCSTTFDQQDAEVVCRQLGCGAPVEVLGAAAFGEGEGQMWSEEIQCGGNETQIQLCPTSPINHNCSHKHDVGLVCKDPVKLVDGGSRCSGRVEVYHEAEWGTVCDAYWDQVDTAVVCKQLDCGDAVDSLSDAHFGVGAGRVLMAEVGCVGWETRLKSCSRKRLGEHTCLPKDSVGVICSEHRAPRLVNGSHQCSGRVEVEHGNTWGTVCTFGWQDAEVVCRQLDCGTPVEVLGAAAFGEGEGQVWSEEIQCGGNETHIQLCPTSPMNHNCSHDEDVGLLCSGYTDARLANGSESCSGRVELKYLGEWGTVCDASWDMRASSVLCHQLKCGSAVAVVGAEWFGEGSGSIWPDVFVCEGNETGLLRCGISSWRRAACSHRQDAGVICSGSSLSQYNGTVRLSGERQCEGAVEVYVSQRWRRVMLESWNQSVASVVCRQLACGSAVRFFGSTDTEGDGCVSGIHCSGRETHLGSCSFPQILNCTSSQQVTIVCSGPQPVKLTGSGGDCAGRLEVLHNGSWGTVCDDSWDMQDAQVVCRQLHCGTALSAKVPASVPPGDLPIWLSEVNCTGDETSLWECPPAEWGRHDCSHKEDVQVMCSEFIQLRQNTERHGPCKGVIELYYNDTWGHICFSDMNKNTGSVICHQLGCGGFIKTLSQTAINTKRLSPPQCRKHDTHLEQCKPFQWDTACRKVADLECKDTGTETNVPIIDKESVKECPVSPELRLVGGPTRCSGRVEVLLQGEWGTVCDDSWDKSDAQVVCRQLDCGEPVDEGGEQGPFGRGGGPIWLDEVNCTGHEHHLWECCRAPLNQSDCIHKEDAWVTCTGPPPPTTCPPVTSGRTTGPPCEPAGLPVSPAAAATLGLLLLLLLGSLAVLVGQNRALRRALSKRKHVELSEAVYEELDLRLTTAGSSRGRHRGIDYDDVGAESEE</sequence>
<evidence type="ECO:0000256" key="12">
    <source>
        <dbReference type="SAM" id="MobiDB-lite"/>
    </source>
</evidence>
<dbReference type="PRINTS" id="PR00258">
    <property type="entry name" value="SPERACTRCPTR"/>
</dbReference>
<keyword evidence="3" id="KW-0964">Secreted</keyword>
<feature type="disulfide bond" evidence="11">
    <location>
        <begin position="851"/>
        <end position="861"/>
    </location>
</feature>
<feature type="disulfide bond" evidence="11">
    <location>
        <begin position="523"/>
        <end position="533"/>
    </location>
</feature>
<dbReference type="Proteomes" id="UP000823561">
    <property type="component" value="Chromosome 17"/>
</dbReference>
<dbReference type="SMART" id="SM00202">
    <property type="entry name" value="SR"/>
    <property type="match status" value="8"/>
</dbReference>
<keyword evidence="6" id="KW-0677">Repeat</keyword>
<evidence type="ECO:0000256" key="13">
    <source>
        <dbReference type="SAM" id="Phobius"/>
    </source>
</evidence>
<feature type="disulfide bond" evidence="11">
    <location>
        <begin position="416"/>
        <end position="426"/>
    </location>
</feature>
<feature type="transmembrane region" description="Helical" evidence="13">
    <location>
        <begin position="913"/>
        <end position="933"/>
    </location>
</feature>
<feature type="disulfide bond" evidence="11">
    <location>
        <begin position="372"/>
        <end position="436"/>
    </location>
</feature>
<dbReference type="Pfam" id="PF00530">
    <property type="entry name" value="SRCR"/>
    <property type="match status" value="9"/>
</dbReference>
<dbReference type="GO" id="GO:0004252">
    <property type="term" value="F:serine-type endopeptidase activity"/>
    <property type="evidence" value="ECO:0007669"/>
    <property type="project" value="TreeGrafter"/>
</dbReference>
<feature type="disulfide bond" evidence="11">
    <location>
        <begin position="582"/>
        <end position="646"/>
    </location>
</feature>
<dbReference type="FunFam" id="3.10.250.10:FF:000002">
    <property type="entry name" value="Scavenger receptor cysteine-rich type 1 protein M130"/>
    <property type="match status" value="2"/>
</dbReference>
<comment type="caution">
    <text evidence="15">The sequence shown here is derived from an EMBL/GenBank/DDBJ whole genome shotgun (WGS) entry which is preliminary data.</text>
</comment>
<feature type="disulfide bond" evidence="11">
    <location>
        <begin position="728"/>
        <end position="738"/>
    </location>
</feature>
<dbReference type="SUPFAM" id="SSF56487">
    <property type="entry name" value="SRCR-like"/>
    <property type="match status" value="9"/>
</dbReference>
<feature type="disulfide bond" evidence="11">
    <location>
        <begin position="312"/>
        <end position="322"/>
    </location>
</feature>
<dbReference type="Gene3D" id="3.10.250.10">
    <property type="entry name" value="SRCR-like domain"/>
    <property type="match status" value="9"/>
</dbReference>
<feature type="compositionally biased region" description="Acidic residues" evidence="12">
    <location>
        <begin position="978"/>
        <end position="987"/>
    </location>
</feature>
<feature type="domain" description="SRCR" evidence="14">
    <location>
        <begin position="39"/>
        <end position="137"/>
    </location>
</feature>
<dbReference type="FunFam" id="3.10.250.10:FF:000006">
    <property type="entry name" value="neurotrypsin isoform X2"/>
    <property type="match status" value="1"/>
</dbReference>
<dbReference type="InterPro" id="IPR001190">
    <property type="entry name" value="SRCR"/>
</dbReference>
<feature type="disulfide bond" evidence="11">
    <location>
        <begin position="626"/>
        <end position="636"/>
    </location>
</feature>
<keyword evidence="5" id="KW-0732">Signal</keyword>
<evidence type="ECO:0000256" key="8">
    <source>
        <dbReference type="ARBA" id="ARBA00023136"/>
    </source>
</evidence>
<evidence type="ECO:0000256" key="11">
    <source>
        <dbReference type="PROSITE-ProRule" id="PRU00196"/>
    </source>
</evidence>
<feature type="domain" description="SRCR" evidence="14">
    <location>
        <begin position="140"/>
        <end position="240"/>
    </location>
</feature>
<keyword evidence="10" id="KW-0325">Glycoprotein</keyword>
<feature type="region of interest" description="Disordered" evidence="12">
    <location>
        <begin position="968"/>
        <end position="987"/>
    </location>
</feature>
<dbReference type="AlphaFoldDB" id="A0AAV6FYI7"/>
<accession>A0AAV6FYI7</accession>
<feature type="domain" description="SRCR" evidence="14">
    <location>
        <begin position="347"/>
        <end position="447"/>
    </location>
</feature>
<evidence type="ECO:0000256" key="2">
    <source>
        <dbReference type="ARBA" id="ARBA00004613"/>
    </source>
</evidence>
<evidence type="ECO:0000313" key="16">
    <source>
        <dbReference type="Proteomes" id="UP000823561"/>
    </source>
</evidence>
<dbReference type="EMBL" id="JADWDJ010000017">
    <property type="protein sequence ID" value="KAG5267878.1"/>
    <property type="molecule type" value="Genomic_DNA"/>
</dbReference>
<evidence type="ECO:0000313" key="15">
    <source>
        <dbReference type="EMBL" id="KAG5267878.1"/>
    </source>
</evidence>
<keyword evidence="7 13" id="KW-1133">Transmembrane helix</keyword>
<feature type="disulfide bond" evidence="11">
    <location>
        <begin position="6"/>
        <end position="16"/>
    </location>
</feature>
<feature type="disulfide bond" evidence="11">
    <location>
        <begin position="385"/>
        <end position="446"/>
    </location>
</feature>
<keyword evidence="16" id="KW-1185">Reference proteome</keyword>
<keyword evidence="4 13" id="KW-0812">Transmembrane</keyword>
<keyword evidence="8 13" id="KW-0472">Membrane</keyword>
<evidence type="ECO:0000256" key="1">
    <source>
        <dbReference type="ARBA" id="ARBA00004167"/>
    </source>
</evidence>
<protein>
    <recommendedName>
        <fullName evidence="14">SRCR domain-containing protein</fullName>
    </recommendedName>
</protein>
<dbReference type="PANTHER" id="PTHR48071">
    <property type="entry name" value="SRCR DOMAIN-CONTAINING PROTEIN"/>
    <property type="match status" value="1"/>
</dbReference>
<proteinExistence type="predicted"/>
<feature type="domain" description="SRCR" evidence="14">
    <location>
        <begin position="1"/>
        <end position="37"/>
    </location>
</feature>
<organism evidence="15 16">
    <name type="scientific">Alosa alosa</name>
    <name type="common">allis shad</name>
    <dbReference type="NCBI Taxonomy" id="278164"/>
    <lineage>
        <taxon>Eukaryota</taxon>
        <taxon>Metazoa</taxon>
        <taxon>Chordata</taxon>
        <taxon>Craniata</taxon>
        <taxon>Vertebrata</taxon>
        <taxon>Euteleostomi</taxon>
        <taxon>Actinopterygii</taxon>
        <taxon>Neopterygii</taxon>
        <taxon>Teleostei</taxon>
        <taxon>Clupei</taxon>
        <taxon>Clupeiformes</taxon>
        <taxon>Clupeoidei</taxon>
        <taxon>Clupeidae</taxon>
        <taxon>Alosa</taxon>
    </lineage>
</organism>
<evidence type="ECO:0000256" key="10">
    <source>
        <dbReference type="ARBA" id="ARBA00023180"/>
    </source>
</evidence>
<keyword evidence="9 11" id="KW-1015">Disulfide bond</keyword>
<dbReference type="FunFam" id="3.10.250.10:FF:000009">
    <property type="entry name" value="WC1"/>
    <property type="match status" value="1"/>
</dbReference>
<comment type="caution">
    <text evidence="11">Lacks conserved residue(s) required for the propagation of feature annotation.</text>
</comment>
<dbReference type="GO" id="GO:0005615">
    <property type="term" value="C:extracellular space"/>
    <property type="evidence" value="ECO:0007669"/>
    <property type="project" value="TreeGrafter"/>
</dbReference>
<evidence type="ECO:0000259" key="14">
    <source>
        <dbReference type="PROSITE" id="PS50287"/>
    </source>
</evidence>
<feature type="disulfide bond" evidence="11">
    <location>
        <begin position="209"/>
        <end position="219"/>
    </location>
</feature>
<dbReference type="FunFam" id="3.10.250.10:FF:000031">
    <property type="entry name" value="RIKEN cDNA 5830411N06, isoform CRA_a"/>
    <property type="match status" value="2"/>
</dbReference>
<feature type="disulfide bond" evidence="11">
    <location>
        <begin position="178"/>
        <end position="239"/>
    </location>
</feature>
<comment type="subcellular location">
    <subcellularLocation>
        <location evidence="1">Membrane</location>
        <topology evidence="1">Single-pass membrane protein</topology>
    </subcellularLocation>
    <subcellularLocation>
        <location evidence="2">Secreted</location>
    </subcellularLocation>
</comment>
<dbReference type="GO" id="GO:0031638">
    <property type="term" value="P:zymogen activation"/>
    <property type="evidence" value="ECO:0007669"/>
    <property type="project" value="TreeGrafter"/>
</dbReference>
<feature type="disulfide bond" evidence="11">
    <location>
        <begin position="595"/>
        <end position="656"/>
    </location>
</feature>
<evidence type="ECO:0000256" key="7">
    <source>
        <dbReference type="ARBA" id="ARBA00022989"/>
    </source>
</evidence>
<feature type="domain" description="SRCR" evidence="14">
    <location>
        <begin position="245"/>
        <end position="342"/>
    </location>
</feature>
<dbReference type="FunFam" id="3.10.250.10:FF:000004">
    <property type="entry name" value="Scavenger receptor cysteine-rich type 1 protein M130"/>
    <property type="match status" value="1"/>
</dbReference>
<dbReference type="PANTHER" id="PTHR48071:SF15">
    <property type="entry name" value="SRCR DOMAIN-CONTAINING PROTEIN"/>
    <property type="match status" value="1"/>
</dbReference>
<evidence type="ECO:0000256" key="4">
    <source>
        <dbReference type="ARBA" id="ARBA00022692"/>
    </source>
</evidence>
<feature type="domain" description="SRCR" evidence="14">
    <location>
        <begin position="660"/>
        <end position="756"/>
    </location>
</feature>
<dbReference type="GO" id="GO:0005886">
    <property type="term" value="C:plasma membrane"/>
    <property type="evidence" value="ECO:0007669"/>
    <property type="project" value="TreeGrafter"/>
</dbReference>
<feature type="domain" description="SRCR" evidence="14">
    <location>
        <begin position="458"/>
        <end position="552"/>
    </location>
</feature>
<evidence type="ECO:0000256" key="9">
    <source>
        <dbReference type="ARBA" id="ARBA00023157"/>
    </source>
</evidence>
<reference evidence="15 16" key="1">
    <citation type="submission" date="2020-10" db="EMBL/GenBank/DDBJ databases">
        <title>Chromosome-scale genome assembly of the Allis shad, Alosa alosa.</title>
        <authorList>
            <person name="Margot Z."/>
            <person name="Christophe K."/>
            <person name="Cabau C."/>
            <person name="Louis A."/>
            <person name="Berthelot C."/>
            <person name="Parey E."/>
            <person name="Roest Crollius H."/>
            <person name="Montfort J."/>
            <person name="Robinson-Rechavi M."/>
            <person name="Bucao C."/>
            <person name="Bouchez O."/>
            <person name="Gislard M."/>
            <person name="Lluch J."/>
            <person name="Milhes M."/>
            <person name="Lampietro C."/>
            <person name="Lopez Roques C."/>
            <person name="Donnadieu C."/>
            <person name="Braasch I."/>
            <person name="Desvignes T."/>
            <person name="Postlethwait J."/>
            <person name="Bobe J."/>
            <person name="Guiguen Y."/>
        </authorList>
    </citation>
    <scope>NUCLEOTIDE SEQUENCE [LARGE SCALE GENOMIC DNA]</scope>
    <source>
        <strain evidence="15">M-15738</strain>
        <tissue evidence="15">Blood</tissue>
    </source>
</reference>
<feature type="domain" description="SRCR" evidence="14">
    <location>
        <begin position="781"/>
        <end position="882"/>
    </location>
</feature>
<dbReference type="PROSITE" id="PS50287">
    <property type="entry name" value="SRCR_2"/>
    <property type="match status" value="9"/>
</dbReference>
<name>A0AAV6FYI7_9TELE</name>
<evidence type="ECO:0000256" key="3">
    <source>
        <dbReference type="ARBA" id="ARBA00022525"/>
    </source>
</evidence>
<feature type="domain" description="SRCR" evidence="14">
    <location>
        <begin position="557"/>
        <end position="657"/>
    </location>
</feature>
<feature type="disulfide bond" evidence="11">
    <location>
        <begin position="107"/>
        <end position="117"/>
    </location>
</feature>
<dbReference type="GO" id="GO:0005737">
    <property type="term" value="C:cytoplasm"/>
    <property type="evidence" value="ECO:0007669"/>
    <property type="project" value="UniProtKB-ARBA"/>
</dbReference>
<feature type="disulfide bond" evidence="11">
    <location>
        <begin position="165"/>
        <end position="229"/>
    </location>
</feature>